<gene>
    <name evidence="1" type="ORF">LCI18_002379</name>
</gene>
<organism evidence="1 2">
    <name type="scientific">Fusarium solani subsp. cucurbitae</name>
    <name type="common">Neocosmosporum cucurbitae</name>
    <dbReference type="NCBI Taxonomy" id="2747967"/>
    <lineage>
        <taxon>Eukaryota</taxon>
        <taxon>Fungi</taxon>
        <taxon>Dikarya</taxon>
        <taxon>Ascomycota</taxon>
        <taxon>Pezizomycotina</taxon>
        <taxon>Sordariomycetes</taxon>
        <taxon>Hypocreomycetidae</taxon>
        <taxon>Hypocreales</taxon>
        <taxon>Nectriaceae</taxon>
        <taxon>Fusarium</taxon>
        <taxon>Fusarium solani species complex</taxon>
    </lineage>
</organism>
<reference evidence="1" key="1">
    <citation type="submission" date="2021-11" db="EMBL/GenBank/DDBJ databases">
        <title>Fusarium solani-melongenae Genome sequencing and assembly.</title>
        <authorList>
            <person name="Xie S."/>
            <person name="Huang L."/>
            <person name="Zhang X."/>
        </authorList>
    </citation>
    <scope>NUCLEOTIDE SEQUENCE</scope>
    <source>
        <strain evidence="1">CRI 24-3</strain>
    </source>
</reference>
<sequence length="457" mass="51554">MHNNVVVGCMDGEVSFTIYQTPLVEDHQDPGLQREYTPTVPKNDGTRLPASVPLRLLEATEATKWKPATKNAFGADYLVAVKNGHGIAIRAHDVTESYHYRVKILAGGVNVASPPPFKSSHPGTSYPDYFVMPDQQWVFGVRVGESSVRQFRVVESETRFSLKSLYERREDESIEIQITGYRRDENPRDRYADRYADLSLTAATRTPGGYTIFVTSMSGKMVALEEMASSDTVMNLKLRIREEEGTQLHKQRIIFNGKQLEDERTLSDYGIFKEATVHLVMQLSGGGGIMSALSDLSGAENAETSLKPGQLGPGGRIHQDFTIDLEPESWRRFEPWTMRFYIFDADQFETKTGLHLDPADNVERQYQVDDFVQDRFPSFRGKQEAVSIPSIAQLYRQFKGEGQQDGRNLDCAQDEQDAGQQGDANEEVDPEQQTSTPTQKKSWRKRLLSTLMCGGEW</sequence>
<accession>A0ACD3YR35</accession>
<dbReference type="Proteomes" id="UP000830768">
    <property type="component" value="Chromosome 2"/>
</dbReference>
<evidence type="ECO:0000313" key="1">
    <source>
        <dbReference type="EMBL" id="UPK91444.1"/>
    </source>
</evidence>
<name>A0ACD3YR35_FUSSC</name>
<keyword evidence="2" id="KW-1185">Reference proteome</keyword>
<dbReference type="EMBL" id="CP090031">
    <property type="protein sequence ID" value="UPK91444.1"/>
    <property type="molecule type" value="Genomic_DNA"/>
</dbReference>
<protein>
    <submittedName>
        <fullName evidence="1">Uncharacterized protein</fullName>
    </submittedName>
</protein>
<evidence type="ECO:0000313" key="2">
    <source>
        <dbReference type="Proteomes" id="UP000830768"/>
    </source>
</evidence>
<proteinExistence type="predicted"/>